<dbReference type="InterPro" id="IPR034151">
    <property type="entry name" value="TOPRIM_DnaG_bac"/>
</dbReference>
<comment type="cofactor">
    <cofactor evidence="1">
        <name>Zn(2+)</name>
        <dbReference type="ChEBI" id="CHEBI:29105"/>
    </cofactor>
</comment>
<dbReference type="InterPro" id="IPR037068">
    <property type="entry name" value="DNA_primase_core_N_sf"/>
</dbReference>
<dbReference type="GO" id="GO:0000428">
    <property type="term" value="C:DNA-directed RNA polymerase complex"/>
    <property type="evidence" value="ECO:0007669"/>
    <property type="project" value="UniProtKB-KW"/>
</dbReference>
<keyword evidence="5" id="KW-0548">Nucleotidyltransferase</keyword>
<dbReference type="InterPro" id="IPR006171">
    <property type="entry name" value="TOPRIM_dom"/>
</dbReference>
<evidence type="ECO:0000256" key="13">
    <source>
        <dbReference type="SAM" id="MobiDB-lite"/>
    </source>
</evidence>
<evidence type="ECO:0000256" key="12">
    <source>
        <dbReference type="ARBA" id="ARBA00023163"/>
    </source>
</evidence>
<dbReference type="InterPro" id="IPR030846">
    <property type="entry name" value="DnaG_bac"/>
</dbReference>
<accession>A0A381PK51</accession>
<dbReference type="FunFam" id="3.90.580.10:FF:000001">
    <property type="entry name" value="DNA primase"/>
    <property type="match status" value="1"/>
</dbReference>
<feature type="domain" description="Toprim" evidence="14">
    <location>
        <begin position="254"/>
        <end position="333"/>
    </location>
</feature>
<dbReference type="InterPro" id="IPR036977">
    <property type="entry name" value="DNA_primase_Znf_CHC2"/>
</dbReference>
<reference evidence="15" key="1">
    <citation type="submission" date="2018-05" db="EMBL/GenBank/DDBJ databases">
        <authorList>
            <person name="Lanie J.A."/>
            <person name="Ng W.-L."/>
            <person name="Kazmierczak K.M."/>
            <person name="Andrzejewski T.M."/>
            <person name="Davidsen T.M."/>
            <person name="Wayne K.J."/>
            <person name="Tettelin H."/>
            <person name="Glass J.I."/>
            <person name="Rusch D."/>
            <person name="Podicherti R."/>
            <person name="Tsui H.-C.T."/>
            <person name="Winkler M.E."/>
        </authorList>
    </citation>
    <scope>NUCLEOTIDE SEQUENCE</scope>
</reference>
<dbReference type="Pfam" id="PF10410">
    <property type="entry name" value="DnaB_bind"/>
    <property type="match status" value="1"/>
</dbReference>
<dbReference type="Gene3D" id="3.40.1360.10">
    <property type="match status" value="1"/>
</dbReference>
<keyword evidence="2" id="KW-0240">DNA-directed RNA polymerase</keyword>
<dbReference type="SUPFAM" id="SSF57783">
    <property type="entry name" value="Zinc beta-ribbon"/>
    <property type="match status" value="1"/>
</dbReference>
<dbReference type="GO" id="GO:0003677">
    <property type="term" value="F:DNA binding"/>
    <property type="evidence" value="ECO:0007669"/>
    <property type="project" value="UniProtKB-KW"/>
</dbReference>
<proteinExistence type="inferred from homology"/>
<dbReference type="Pfam" id="PF01807">
    <property type="entry name" value="Zn_ribbon_DnaG"/>
    <property type="match status" value="1"/>
</dbReference>
<dbReference type="GO" id="GO:0005737">
    <property type="term" value="C:cytoplasm"/>
    <property type="evidence" value="ECO:0007669"/>
    <property type="project" value="TreeGrafter"/>
</dbReference>
<keyword evidence="7" id="KW-0479">Metal-binding</keyword>
<keyword evidence="8" id="KW-0863">Zinc-finger</keyword>
<dbReference type="AlphaFoldDB" id="A0A381PK51"/>
<dbReference type="InterPro" id="IPR019475">
    <property type="entry name" value="DNA_primase_DnaB-bd"/>
</dbReference>
<dbReference type="SMART" id="SM00400">
    <property type="entry name" value="ZnF_CHCC"/>
    <property type="match status" value="1"/>
</dbReference>
<keyword evidence="12" id="KW-0804">Transcription</keyword>
<dbReference type="GO" id="GO:0003899">
    <property type="term" value="F:DNA-directed RNA polymerase activity"/>
    <property type="evidence" value="ECO:0007669"/>
    <property type="project" value="InterPro"/>
</dbReference>
<dbReference type="Pfam" id="PF08275">
    <property type="entry name" value="DNAG_N"/>
    <property type="match status" value="1"/>
</dbReference>
<dbReference type="CDD" id="cd03364">
    <property type="entry name" value="TOPRIM_DnaG_primases"/>
    <property type="match status" value="1"/>
</dbReference>
<dbReference type="Gene3D" id="3.90.980.10">
    <property type="entry name" value="DNA primase, catalytic core, N-terminal domain"/>
    <property type="match status" value="1"/>
</dbReference>
<dbReference type="InterPro" id="IPR050219">
    <property type="entry name" value="DnaG_primase"/>
</dbReference>
<evidence type="ECO:0000256" key="10">
    <source>
        <dbReference type="ARBA" id="ARBA00022842"/>
    </source>
</evidence>
<evidence type="ECO:0000256" key="6">
    <source>
        <dbReference type="ARBA" id="ARBA00022705"/>
    </source>
</evidence>
<keyword evidence="10" id="KW-0460">Magnesium</keyword>
<dbReference type="GO" id="GO:1990077">
    <property type="term" value="C:primosome complex"/>
    <property type="evidence" value="ECO:0007669"/>
    <property type="project" value="UniProtKB-KW"/>
</dbReference>
<evidence type="ECO:0000256" key="3">
    <source>
        <dbReference type="ARBA" id="ARBA00022515"/>
    </source>
</evidence>
<dbReference type="PANTHER" id="PTHR30313:SF2">
    <property type="entry name" value="DNA PRIMASE"/>
    <property type="match status" value="1"/>
</dbReference>
<evidence type="ECO:0000256" key="1">
    <source>
        <dbReference type="ARBA" id="ARBA00001947"/>
    </source>
</evidence>
<evidence type="ECO:0000256" key="5">
    <source>
        <dbReference type="ARBA" id="ARBA00022695"/>
    </source>
</evidence>
<name>A0A381PK51_9ZZZZ</name>
<dbReference type="HAMAP" id="MF_00974">
    <property type="entry name" value="DNA_primase_DnaG"/>
    <property type="match status" value="1"/>
</dbReference>
<feature type="compositionally biased region" description="Polar residues" evidence="13">
    <location>
        <begin position="440"/>
        <end position="449"/>
    </location>
</feature>
<feature type="region of interest" description="Disordered" evidence="13">
    <location>
        <begin position="418"/>
        <end position="452"/>
    </location>
</feature>
<dbReference type="PROSITE" id="PS50880">
    <property type="entry name" value="TOPRIM"/>
    <property type="match status" value="1"/>
</dbReference>
<dbReference type="EMBL" id="UINC01001008">
    <property type="protein sequence ID" value="SUZ67340.1"/>
    <property type="molecule type" value="Genomic_DNA"/>
</dbReference>
<dbReference type="SMART" id="SM00493">
    <property type="entry name" value="TOPRIM"/>
    <property type="match status" value="1"/>
</dbReference>
<dbReference type="InterPro" id="IPR002694">
    <property type="entry name" value="Znf_CHC2"/>
</dbReference>
<dbReference type="NCBIfam" id="TIGR01391">
    <property type="entry name" value="dnaG"/>
    <property type="match status" value="1"/>
</dbReference>
<evidence type="ECO:0000256" key="4">
    <source>
        <dbReference type="ARBA" id="ARBA00022679"/>
    </source>
</evidence>
<evidence type="ECO:0000256" key="7">
    <source>
        <dbReference type="ARBA" id="ARBA00022723"/>
    </source>
</evidence>
<evidence type="ECO:0000256" key="8">
    <source>
        <dbReference type="ARBA" id="ARBA00022771"/>
    </source>
</evidence>
<evidence type="ECO:0000256" key="2">
    <source>
        <dbReference type="ARBA" id="ARBA00022478"/>
    </source>
</evidence>
<dbReference type="GO" id="GO:0008270">
    <property type="term" value="F:zinc ion binding"/>
    <property type="evidence" value="ECO:0007669"/>
    <property type="project" value="UniProtKB-KW"/>
</dbReference>
<dbReference type="GO" id="GO:0006269">
    <property type="term" value="P:DNA replication, synthesis of primer"/>
    <property type="evidence" value="ECO:0007669"/>
    <property type="project" value="UniProtKB-KW"/>
</dbReference>
<gene>
    <name evidence="15" type="ORF">METZ01_LOCUS20194</name>
</gene>
<evidence type="ECO:0000256" key="9">
    <source>
        <dbReference type="ARBA" id="ARBA00022833"/>
    </source>
</evidence>
<keyword evidence="11" id="KW-0238">DNA-binding</keyword>
<dbReference type="SUPFAM" id="SSF56731">
    <property type="entry name" value="DNA primase core"/>
    <property type="match status" value="1"/>
</dbReference>
<evidence type="ECO:0000259" key="14">
    <source>
        <dbReference type="PROSITE" id="PS50880"/>
    </source>
</evidence>
<organism evidence="15">
    <name type="scientific">marine metagenome</name>
    <dbReference type="NCBI Taxonomy" id="408172"/>
    <lineage>
        <taxon>unclassified sequences</taxon>
        <taxon>metagenomes</taxon>
        <taxon>ecological metagenomes</taxon>
    </lineage>
</organism>
<evidence type="ECO:0000256" key="11">
    <source>
        <dbReference type="ARBA" id="ARBA00023125"/>
    </source>
</evidence>
<dbReference type="Gene3D" id="3.90.580.10">
    <property type="entry name" value="Zinc finger, CHC2-type domain"/>
    <property type="match status" value="1"/>
</dbReference>
<keyword evidence="3" id="KW-0639">Primosome</keyword>
<dbReference type="InterPro" id="IPR006295">
    <property type="entry name" value="DNA_primase_DnaG"/>
</dbReference>
<keyword evidence="4" id="KW-0808">Transferase</keyword>
<evidence type="ECO:0000313" key="15">
    <source>
        <dbReference type="EMBL" id="SUZ67340.1"/>
    </source>
</evidence>
<dbReference type="PANTHER" id="PTHR30313">
    <property type="entry name" value="DNA PRIMASE"/>
    <property type="match status" value="1"/>
</dbReference>
<sequence>MGIHDEDLQRVKIETDLSGVVSQYVALRKVGQRWSGLCPFHNEKTPSFSVNAEEGFFYCFGCQKSGDAITFVREMEHLDFVGAVEWLANRLGIALRYTDTSDGTNRKERQELTDILEKAADFYHQTLRTGTSAGKVRSYLRSRGFDSETVDQFRIGYAPDKWDALASHLGIPTPKLEAAGLGRPGQRGGPIDFFRDRIMFPVFDTNGAVVGFGGRMLPDGQQPKYKNTPQTRLYDKSKVLYGLHLAKKHIVEADEIVVCEGYTDVIGCFRAGIPRAVATCGTALTDDHVKLMTRFAKRIVIAFDADGAGKAAADRFYGWEDRHNAEVFVAAMPEGADPGQLAEENPSALTDALAAAEPFLSYRINRVLDKSDLSLVEGRARAAADTGAIIAEHPNEVVRDQYLIEVAQKVRIDIEQMRRLVKKPNPTRHQPTPPPGSPPDNSDTQQRSQPPAVPQAELNLLRALVHDPETVTPLALPAMFSNPTAIDAYHLVTTDGWREQIDETPTAATTLIGRVLVEELDADPIELVSRALDAVINRWNTELRYDVHDIEQLRQHQPIVQWLTHRQEEMHSDDTRTAAVEAIVDWLRNQETTGEPDQPSDQNLN</sequence>
<dbReference type="PIRSF" id="PIRSF002811">
    <property type="entry name" value="DnaG"/>
    <property type="match status" value="1"/>
</dbReference>
<dbReference type="Pfam" id="PF13662">
    <property type="entry name" value="Toprim_4"/>
    <property type="match status" value="1"/>
</dbReference>
<keyword evidence="6" id="KW-0235">DNA replication</keyword>
<protein>
    <recommendedName>
        <fullName evidence="14">Toprim domain-containing protein</fullName>
    </recommendedName>
</protein>
<dbReference type="InterPro" id="IPR013264">
    <property type="entry name" value="DNAG_N"/>
</dbReference>
<keyword evidence="9" id="KW-0862">Zinc</keyword>